<reference evidence="1" key="2">
    <citation type="submission" date="2020-06" db="EMBL/GenBank/DDBJ databases">
        <title>Helianthus annuus Genome sequencing and assembly Release 2.</title>
        <authorList>
            <person name="Gouzy J."/>
            <person name="Langlade N."/>
            <person name="Munos S."/>
        </authorList>
    </citation>
    <scope>NUCLEOTIDE SEQUENCE</scope>
    <source>
        <tissue evidence="1">Leaves</tissue>
    </source>
</reference>
<dbReference type="AlphaFoldDB" id="A0A9K3IZQ1"/>
<reference evidence="1" key="1">
    <citation type="journal article" date="2017" name="Nature">
        <title>The sunflower genome provides insights into oil metabolism, flowering and Asterid evolution.</title>
        <authorList>
            <person name="Badouin H."/>
            <person name="Gouzy J."/>
            <person name="Grassa C.J."/>
            <person name="Murat F."/>
            <person name="Staton S.E."/>
            <person name="Cottret L."/>
            <person name="Lelandais-Briere C."/>
            <person name="Owens G.L."/>
            <person name="Carrere S."/>
            <person name="Mayjonade B."/>
            <person name="Legrand L."/>
            <person name="Gill N."/>
            <person name="Kane N.C."/>
            <person name="Bowers J.E."/>
            <person name="Hubner S."/>
            <person name="Bellec A."/>
            <person name="Berard A."/>
            <person name="Berges H."/>
            <person name="Blanchet N."/>
            <person name="Boniface M.C."/>
            <person name="Brunel D."/>
            <person name="Catrice O."/>
            <person name="Chaidir N."/>
            <person name="Claudel C."/>
            <person name="Donnadieu C."/>
            <person name="Faraut T."/>
            <person name="Fievet G."/>
            <person name="Helmstetter N."/>
            <person name="King M."/>
            <person name="Knapp S.J."/>
            <person name="Lai Z."/>
            <person name="Le Paslier M.C."/>
            <person name="Lippi Y."/>
            <person name="Lorenzon L."/>
            <person name="Mandel J.R."/>
            <person name="Marage G."/>
            <person name="Marchand G."/>
            <person name="Marquand E."/>
            <person name="Bret-Mestries E."/>
            <person name="Morien E."/>
            <person name="Nambeesan S."/>
            <person name="Nguyen T."/>
            <person name="Pegot-Espagnet P."/>
            <person name="Pouilly N."/>
            <person name="Raftis F."/>
            <person name="Sallet E."/>
            <person name="Schiex T."/>
            <person name="Thomas J."/>
            <person name="Vandecasteele C."/>
            <person name="Vares D."/>
            <person name="Vear F."/>
            <person name="Vautrin S."/>
            <person name="Crespi M."/>
            <person name="Mangin B."/>
            <person name="Burke J.M."/>
            <person name="Salse J."/>
            <person name="Munos S."/>
            <person name="Vincourt P."/>
            <person name="Rieseberg L.H."/>
            <person name="Langlade N.B."/>
        </authorList>
    </citation>
    <scope>NUCLEOTIDE SEQUENCE</scope>
    <source>
        <tissue evidence="1">Leaves</tissue>
    </source>
</reference>
<sequence length="40" mass="4614">MIYHVKMVNCMLCLMHGSVEYIVVNSEHRTAIAFSVAMRQ</sequence>
<dbReference type="Proteomes" id="UP000215914">
    <property type="component" value="Unassembled WGS sequence"/>
</dbReference>
<organism evidence="1 2">
    <name type="scientific">Helianthus annuus</name>
    <name type="common">Common sunflower</name>
    <dbReference type="NCBI Taxonomy" id="4232"/>
    <lineage>
        <taxon>Eukaryota</taxon>
        <taxon>Viridiplantae</taxon>
        <taxon>Streptophyta</taxon>
        <taxon>Embryophyta</taxon>
        <taxon>Tracheophyta</taxon>
        <taxon>Spermatophyta</taxon>
        <taxon>Magnoliopsida</taxon>
        <taxon>eudicotyledons</taxon>
        <taxon>Gunneridae</taxon>
        <taxon>Pentapetalae</taxon>
        <taxon>asterids</taxon>
        <taxon>campanulids</taxon>
        <taxon>Asterales</taxon>
        <taxon>Asteraceae</taxon>
        <taxon>Asteroideae</taxon>
        <taxon>Heliantheae alliance</taxon>
        <taxon>Heliantheae</taxon>
        <taxon>Helianthus</taxon>
    </lineage>
</organism>
<name>A0A9K3IZQ1_HELAN</name>
<gene>
    <name evidence="1" type="ORF">HanXRQr2_Chr05g0214741</name>
</gene>
<evidence type="ECO:0000313" key="2">
    <source>
        <dbReference type="Proteomes" id="UP000215914"/>
    </source>
</evidence>
<dbReference type="Gramene" id="mRNA:HanXRQr2_Chr05g0214741">
    <property type="protein sequence ID" value="mRNA:HanXRQr2_Chr05g0214741"/>
    <property type="gene ID" value="HanXRQr2_Chr05g0214741"/>
</dbReference>
<evidence type="ECO:0000313" key="1">
    <source>
        <dbReference type="EMBL" id="KAF5805889.1"/>
    </source>
</evidence>
<comment type="caution">
    <text evidence="1">The sequence shown here is derived from an EMBL/GenBank/DDBJ whole genome shotgun (WGS) entry which is preliminary data.</text>
</comment>
<protein>
    <submittedName>
        <fullName evidence="1">Uncharacterized protein</fullName>
    </submittedName>
</protein>
<proteinExistence type="predicted"/>
<keyword evidence="2" id="KW-1185">Reference proteome</keyword>
<dbReference type="EMBL" id="MNCJ02000320">
    <property type="protein sequence ID" value="KAF5805889.1"/>
    <property type="molecule type" value="Genomic_DNA"/>
</dbReference>
<accession>A0A9K3IZQ1</accession>